<comment type="similarity">
    <text evidence="1">Belongs to the HIBADH-related family.</text>
</comment>
<dbReference type="InterPro" id="IPR006115">
    <property type="entry name" value="6PGDH_NADP-bd"/>
</dbReference>
<evidence type="ECO:0000256" key="2">
    <source>
        <dbReference type="ARBA" id="ARBA00023002"/>
    </source>
</evidence>
<dbReference type="PIRSF" id="PIRSF000103">
    <property type="entry name" value="HIBADH"/>
    <property type="match status" value="1"/>
</dbReference>
<proteinExistence type="inferred from homology"/>
<evidence type="ECO:0000256" key="1">
    <source>
        <dbReference type="ARBA" id="ARBA00009080"/>
    </source>
</evidence>
<reference evidence="6 7" key="1">
    <citation type="submission" date="2024-04" db="EMBL/GenBank/DDBJ databases">
        <title>Genome sequencing and metabolic network reconstruction of aminoacids and betaine degradation by Anoxynatronum sibiricum.</title>
        <authorList>
            <person name="Detkova E.N."/>
            <person name="Boltjanskaja Y.V."/>
            <person name="Mardanov A.V."/>
            <person name="Kevbrin V."/>
        </authorList>
    </citation>
    <scope>NUCLEOTIDE SEQUENCE [LARGE SCALE GENOMIC DNA]</scope>
    <source>
        <strain evidence="6 7">Z-7981</strain>
    </source>
</reference>
<dbReference type="Pfam" id="PF03446">
    <property type="entry name" value="NAD_binding_2"/>
    <property type="match status" value="1"/>
</dbReference>
<dbReference type="PANTHER" id="PTHR43060:SF15">
    <property type="entry name" value="3-HYDROXYISOBUTYRATE DEHYDROGENASE-LIKE 1, MITOCHONDRIAL-RELATED"/>
    <property type="match status" value="1"/>
</dbReference>
<dbReference type="EMBL" id="JBCITM010000010">
    <property type="protein sequence ID" value="MEN1760931.1"/>
    <property type="molecule type" value="Genomic_DNA"/>
</dbReference>
<dbReference type="SUPFAM" id="SSF48179">
    <property type="entry name" value="6-phosphogluconate dehydrogenase C-terminal domain-like"/>
    <property type="match status" value="1"/>
</dbReference>
<dbReference type="PROSITE" id="PS00895">
    <property type="entry name" value="3_HYDROXYISOBUT_DH"/>
    <property type="match status" value="1"/>
</dbReference>
<dbReference type="EC" id="1.1.-.-" evidence="6"/>
<gene>
    <name evidence="6" type="ORF">AAIG11_10615</name>
</gene>
<dbReference type="GO" id="GO:0016491">
    <property type="term" value="F:oxidoreductase activity"/>
    <property type="evidence" value="ECO:0007669"/>
    <property type="project" value="UniProtKB-KW"/>
</dbReference>
<dbReference type="Proteomes" id="UP001407405">
    <property type="component" value="Unassembled WGS sequence"/>
</dbReference>
<keyword evidence="7" id="KW-1185">Reference proteome</keyword>
<feature type="domain" description="3-hydroxyisobutyrate dehydrogenase-like NAD-binding" evidence="5">
    <location>
        <begin position="166"/>
        <end position="277"/>
    </location>
</feature>
<dbReference type="Gene3D" id="1.10.1040.10">
    <property type="entry name" value="N-(1-d-carboxylethyl)-l-norvaline Dehydrogenase, domain 2"/>
    <property type="match status" value="1"/>
</dbReference>
<name>A0ABU9VX00_9CLOT</name>
<organism evidence="6 7">
    <name type="scientific">Anoxynatronum sibiricum</name>
    <dbReference type="NCBI Taxonomy" id="210623"/>
    <lineage>
        <taxon>Bacteria</taxon>
        <taxon>Bacillati</taxon>
        <taxon>Bacillota</taxon>
        <taxon>Clostridia</taxon>
        <taxon>Eubacteriales</taxon>
        <taxon>Clostridiaceae</taxon>
        <taxon>Anoxynatronum</taxon>
    </lineage>
</organism>
<dbReference type="RefSeq" id="WP_343186252.1">
    <property type="nucleotide sequence ID" value="NZ_JBCITM010000010.1"/>
</dbReference>
<dbReference type="Gene3D" id="3.40.50.720">
    <property type="entry name" value="NAD(P)-binding Rossmann-like Domain"/>
    <property type="match status" value="1"/>
</dbReference>
<evidence type="ECO:0000256" key="3">
    <source>
        <dbReference type="ARBA" id="ARBA00023027"/>
    </source>
</evidence>
<dbReference type="SUPFAM" id="SSF51735">
    <property type="entry name" value="NAD(P)-binding Rossmann-fold domains"/>
    <property type="match status" value="1"/>
</dbReference>
<comment type="caution">
    <text evidence="6">The sequence shown here is derived from an EMBL/GenBank/DDBJ whole genome shotgun (WGS) entry which is preliminary data.</text>
</comment>
<dbReference type="Pfam" id="PF14833">
    <property type="entry name" value="NAD_binding_11"/>
    <property type="match status" value="1"/>
</dbReference>
<dbReference type="InterPro" id="IPR002204">
    <property type="entry name" value="3-OH-isobutyrate_DH-rel_CS"/>
</dbReference>
<keyword evidence="2 6" id="KW-0560">Oxidoreductase</keyword>
<feature type="domain" description="6-phosphogluconate dehydrogenase NADP-binding" evidence="4">
    <location>
        <begin position="5"/>
        <end position="163"/>
    </location>
</feature>
<accession>A0ABU9VX00</accession>
<dbReference type="InterPro" id="IPR036291">
    <property type="entry name" value="NAD(P)-bd_dom_sf"/>
</dbReference>
<evidence type="ECO:0000313" key="7">
    <source>
        <dbReference type="Proteomes" id="UP001407405"/>
    </source>
</evidence>
<dbReference type="PANTHER" id="PTHR43060">
    <property type="entry name" value="3-HYDROXYISOBUTYRATE DEHYDROGENASE-LIKE 1, MITOCHONDRIAL-RELATED"/>
    <property type="match status" value="1"/>
</dbReference>
<sequence length="286" mass="30287">MKPQTAFIGLGAMGFPMACRLLEAGYPVKTAVHHNTEKANLLKEKGAVIASDFSEAVKGAKLIFSIVPADEAMKALYLNDGILASIDTDAIVIEMTSASMAAMKEVGQTLQERKIRVLDSPVSGGISGAKDGTLTFIVGGDAAVLDEVRPALECMASRIIHVGPLGAGKGMKAANQMLVGIHMAAAAQALALAEAVGIDPDAFYQVISTSSGASKVLENKYPLMKNHRFDQGFQLQLLVKDMHIALAQGEGLDLSMLQQAMTLFEQVPAELAQKDFAVISELFRKG</sequence>
<keyword evidence="3" id="KW-0520">NAD</keyword>
<evidence type="ECO:0000259" key="4">
    <source>
        <dbReference type="Pfam" id="PF03446"/>
    </source>
</evidence>
<dbReference type="InterPro" id="IPR013328">
    <property type="entry name" value="6PGD_dom2"/>
</dbReference>
<evidence type="ECO:0000313" key="6">
    <source>
        <dbReference type="EMBL" id="MEN1760931.1"/>
    </source>
</evidence>
<dbReference type="InterPro" id="IPR008927">
    <property type="entry name" value="6-PGluconate_DH-like_C_sf"/>
</dbReference>
<evidence type="ECO:0000259" key="5">
    <source>
        <dbReference type="Pfam" id="PF14833"/>
    </source>
</evidence>
<dbReference type="InterPro" id="IPR029154">
    <property type="entry name" value="HIBADH-like_NADP-bd"/>
</dbReference>
<protein>
    <submittedName>
        <fullName evidence="6">NAD(P)-dependent oxidoreductase</fullName>
        <ecNumber evidence="6">1.1.-.-</ecNumber>
    </submittedName>
</protein>
<dbReference type="InterPro" id="IPR015815">
    <property type="entry name" value="HIBADH-related"/>
</dbReference>